<dbReference type="RefSeq" id="XP_002671111.1">
    <property type="nucleotide sequence ID" value="XM_002671065.1"/>
</dbReference>
<dbReference type="AlphaFoldDB" id="D2VXX4"/>
<accession>D2VXX4</accession>
<evidence type="ECO:0000313" key="2">
    <source>
        <dbReference type="Proteomes" id="UP000006671"/>
    </source>
</evidence>
<protein>
    <submittedName>
        <fullName evidence="1">Predicted protein</fullName>
    </submittedName>
</protein>
<sequence>MQTVVGNSSQHISGTFEYDFDAIGGKSRLDSYTTGPLGQVNVATNWIFLNNSNGLQLSYTNTQGSCTCVQIKKTHFDQICYPIGNPIENEKIVIGGLVANRLVYLEENGQTRIESTIFNQDGNCWILNRNVFSKMIVQSFNYYNMVGKLYVERFRLPANCPKADHCTPLP</sequence>
<dbReference type="VEuPathDB" id="AmoebaDB:NAEGRDRAFT_73910"/>
<gene>
    <name evidence="1" type="ORF">NAEGRDRAFT_73910</name>
</gene>
<dbReference type="Proteomes" id="UP000006671">
    <property type="component" value="Unassembled WGS sequence"/>
</dbReference>
<evidence type="ECO:0000313" key="1">
    <source>
        <dbReference type="EMBL" id="EFC38367.1"/>
    </source>
</evidence>
<reference evidence="1 2" key="1">
    <citation type="journal article" date="2010" name="Cell">
        <title>The genome of Naegleria gruberi illuminates early eukaryotic versatility.</title>
        <authorList>
            <person name="Fritz-Laylin L.K."/>
            <person name="Prochnik S.E."/>
            <person name="Ginger M.L."/>
            <person name="Dacks J.B."/>
            <person name="Carpenter M.L."/>
            <person name="Field M.C."/>
            <person name="Kuo A."/>
            <person name="Paredez A."/>
            <person name="Chapman J."/>
            <person name="Pham J."/>
            <person name="Shu S."/>
            <person name="Neupane R."/>
            <person name="Cipriano M."/>
            <person name="Mancuso J."/>
            <person name="Tu H."/>
            <person name="Salamov A."/>
            <person name="Lindquist E."/>
            <person name="Shapiro H."/>
            <person name="Lucas S."/>
            <person name="Grigoriev I.V."/>
            <person name="Cande W.Z."/>
            <person name="Fulton C."/>
            <person name="Rokhsar D.S."/>
            <person name="Dawson S.C."/>
        </authorList>
    </citation>
    <scope>NUCLEOTIDE SEQUENCE [LARGE SCALE GENOMIC DNA]</scope>
    <source>
        <strain evidence="1 2">NEG-M</strain>
    </source>
</reference>
<keyword evidence="2" id="KW-1185">Reference proteome</keyword>
<name>D2VXX4_NAEGR</name>
<dbReference type="KEGG" id="ngr:NAEGRDRAFT_73910"/>
<organism evidence="2">
    <name type="scientific">Naegleria gruberi</name>
    <name type="common">Amoeba</name>
    <dbReference type="NCBI Taxonomy" id="5762"/>
    <lineage>
        <taxon>Eukaryota</taxon>
        <taxon>Discoba</taxon>
        <taxon>Heterolobosea</taxon>
        <taxon>Tetramitia</taxon>
        <taxon>Eutetramitia</taxon>
        <taxon>Vahlkampfiidae</taxon>
        <taxon>Naegleria</taxon>
    </lineage>
</organism>
<dbReference type="GeneID" id="8858199"/>
<proteinExistence type="predicted"/>
<dbReference type="EMBL" id="GG738908">
    <property type="protein sequence ID" value="EFC38367.1"/>
    <property type="molecule type" value="Genomic_DNA"/>
</dbReference>
<dbReference type="InParanoid" id="D2VXX4"/>